<reference evidence="1" key="1">
    <citation type="submission" date="2021-03" db="EMBL/GenBank/DDBJ databases">
        <authorList>
            <consortium name="Genoscope - CEA"/>
            <person name="William W."/>
        </authorList>
    </citation>
    <scope>NUCLEOTIDE SEQUENCE</scope>
    <source>
        <strain evidence="1">Doubled-haploid Pahang</strain>
    </source>
</reference>
<dbReference type="Gramene" id="Ma03_t13830.1">
    <property type="protein sequence ID" value="Ma03_p13830.1"/>
    <property type="gene ID" value="Ma03_g13830"/>
</dbReference>
<dbReference type="EMBL" id="HG996468">
    <property type="protein sequence ID" value="CAG1850083.1"/>
    <property type="molecule type" value="Genomic_DNA"/>
</dbReference>
<dbReference type="EnsemblPlants" id="Ma03_t13830.1">
    <property type="protein sequence ID" value="Ma03_p13830.1"/>
    <property type="gene ID" value="Ma03_g13830"/>
</dbReference>
<evidence type="ECO:0000313" key="1">
    <source>
        <dbReference type="EMBL" id="CAG1850083.1"/>
    </source>
</evidence>
<organism evidence="2 3">
    <name type="scientific">Musa acuminata subsp. malaccensis</name>
    <name type="common">Wild banana</name>
    <name type="synonym">Musa malaccensis</name>
    <dbReference type="NCBI Taxonomy" id="214687"/>
    <lineage>
        <taxon>Eukaryota</taxon>
        <taxon>Viridiplantae</taxon>
        <taxon>Streptophyta</taxon>
        <taxon>Embryophyta</taxon>
        <taxon>Tracheophyta</taxon>
        <taxon>Spermatophyta</taxon>
        <taxon>Magnoliopsida</taxon>
        <taxon>Liliopsida</taxon>
        <taxon>Zingiberales</taxon>
        <taxon>Musaceae</taxon>
        <taxon>Musa</taxon>
    </lineage>
</organism>
<keyword evidence="3" id="KW-1185">Reference proteome</keyword>
<name>A0A804IBS6_MUSAM</name>
<gene>
    <name evidence="1" type="ORF">GSMUA_216690.1</name>
</gene>
<proteinExistence type="predicted"/>
<sequence length="159" mass="18610">MEMSSTFFLFFFSCKMIEKKERERERERGLWMRVWIPFHPTKQHSNLCCTARQWQLWDVYRITNPLPTTQNREKRASHFRPTFRQLHTDVCISISLTPPQENPFSITCYSLQHRPSHQPNTKPCMPGAAAASAAAVRTSYTACFGSTLQVRSTSISWHR</sequence>
<dbReference type="AlphaFoldDB" id="A0A804IBS6"/>
<dbReference type="Proteomes" id="UP000012960">
    <property type="component" value="Unplaced"/>
</dbReference>
<dbReference type="InParanoid" id="A0A804IBS6"/>
<evidence type="ECO:0000313" key="3">
    <source>
        <dbReference type="Proteomes" id="UP000012960"/>
    </source>
</evidence>
<evidence type="ECO:0000313" key="2">
    <source>
        <dbReference type="EnsemblPlants" id="Ma03_p13830.1"/>
    </source>
</evidence>
<reference evidence="2" key="2">
    <citation type="submission" date="2021-05" db="UniProtKB">
        <authorList>
            <consortium name="EnsemblPlants"/>
        </authorList>
    </citation>
    <scope>IDENTIFICATION</scope>
    <source>
        <strain evidence="2">subsp. malaccensis</strain>
    </source>
</reference>
<protein>
    <submittedName>
        <fullName evidence="1">(wild Malaysian banana) hypothetical protein</fullName>
    </submittedName>
</protein>
<accession>A0A804IBS6</accession>